<dbReference type="CDD" id="cd00198">
    <property type="entry name" value="vWFA"/>
    <property type="match status" value="1"/>
</dbReference>
<keyword evidence="1" id="KW-1133">Transmembrane helix</keyword>
<keyword evidence="1" id="KW-0812">Transmembrane</keyword>
<dbReference type="Gene3D" id="3.40.50.410">
    <property type="entry name" value="von Willebrand factor, type A domain"/>
    <property type="match status" value="1"/>
</dbReference>
<protein>
    <recommendedName>
        <fullName evidence="4">VWFA domain-containing protein</fullName>
    </recommendedName>
</protein>
<evidence type="ECO:0000313" key="3">
    <source>
        <dbReference type="Proteomes" id="UP000023152"/>
    </source>
</evidence>
<gene>
    <name evidence="2" type="ORF">RFI_20639</name>
</gene>
<name>X6MUA2_RETFI</name>
<proteinExistence type="predicted"/>
<evidence type="ECO:0000313" key="2">
    <source>
        <dbReference type="EMBL" id="ETO16700.1"/>
    </source>
</evidence>
<keyword evidence="1" id="KW-0472">Membrane</keyword>
<evidence type="ECO:0000256" key="1">
    <source>
        <dbReference type="SAM" id="Phobius"/>
    </source>
</evidence>
<dbReference type="SUPFAM" id="SSF53300">
    <property type="entry name" value="vWA-like"/>
    <property type="match status" value="1"/>
</dbReference>
<feature type="transmembrane region" description="Helical" evidence="1">
    <location>
        <begin position="182"/>
        <end position="203"/>
    </location>
</feature>
<sequence length="708" mass="80827">MPKYLIVVRKILITCAQPKKARKTRKVLTFFLLVIVAFGVLYLNNGMFAFCFFSYKMSIGSVSVKKIESLLEKWKQHEVFVFVTKKQKREFFCDTKNAGGGEGKGAQLTVTPGRTIAATGSQLDPDGDLWWVDKNNQLSFHSLTSLLGSPCDENTFETRFRYYNNSGQVYVRMTPNWIFTEFWYPFVTYMLCDVVYCFCFLYTSYVHQRSFFFLIFFFWGVLFCSKKKKKNWLNLLNLSAQVLEKGINNLCYQCISQAGYASPDSYDFIYQRNSFPDNNCWDECIGNNTFLNTGDTDQDPIFSWAFFEARIYRDTLLTGQLPQEYRLLNDVDLQITHTFNRSMELVTVSDASVYSYINGQMFHIGSKTVTYVHGSWFRSWTNPSGNQWVSPFVPSGPKNHTCFTWIASKDDVTGKFGTLNAQYYVDKAGIVCPNITKCVTHTTASPTKQPTYAPTRFVSTAAPTAKLLPIINFTGIPCQTCNMDLFVIVDASKSISDDSLLKEKMWVQQLFQRIKREFDRMNAQMAALHFPDRVCFRAGIVTFSYLISMPMNLSMWDCSQGGYNATIGNQIISSIGRPHPPNTRLAGTHIRDALDGALLMYNRSNKTCTSFYGIALTDGYPQSYRQGPDTNQNPCLGGYRGTKFQNKLTNFFWVPVEGGDSYNTELFSCLLKPPTQHIITQSQVIPLMNWDKTTHPECQMCQTKLSCL</sequence>
<accession>X6MUA2</accession>
<dbReference type="InterPro" id="IPR036465">
    <property type="entry name" value="vWFA_dom_sf"/>
</dbReference>
<comment type="caution">
    <text evidence="2">The sequence shown here is derived from an EMBL/GenBank/DDBJ whole genome shotgun (WGS) entry which is preliminary data.</text>
</comment>
<dbReference type="EMBL" id="ASPP01017939">
    <property type="protein sequence ID" value="ETO16700.1"/>
    <property type="molecule type" value="Genomic_DNA"/>
</dbReference>
<dbReference type="AlphaFoldDB" id="X6MUA2"/>
<feature type="transmembrane region" description="Helical" evidence="1">
    <location>
        <begin position="27"/>
        <end position="55"/>
    </location>
</feature>
<reference evidence="2 3" key="1">
    <citation type="journal article" date="2013" name="Curr. Biol.">
        <title>The Genome of the Foraminiferan Reticulomyxa filosa.</title>
        <authorList>
            <person name="Glockner G."/>
            <person name="Hulsmann N."/>
            <person name="Schleicher M."/>
            <person name="Noegel A.A."/>
            <person name="Eichinger L."/>
            <person name="Gallinger C."/>
            <person name="Pawlowski J."/>
            <person name="Sierra R."/>
            <person name="Euteneuer U."/>
            <person name="Pillet L."/>
            <person name="Moustafa A."/>
            <person name="Platzer M."/>
            <person name="Groth M."/>
            <person name="Szafranski K."/>
            <person name="Schliwa M."/>
        </authorList>
    </citation>
    <scope>NUCLEOTIDE SEQUENCE [LARGE SCALE GENOMIC DNA]</scope>
</reference>
<feature type="transmembrane region" description="Helical" evidence="1">
    <location>
        <begin position="209"/>
        <end position="225"/>
    </location>
</feature>
<evidence type="ECO:0008006" key="4">
    <source>
        <dbReference type="Google" id="ProtNLM"/>
    </source>
</evidence>
<organism evidence="2 3">
    <name type="scientific">Reticulomyxa filosa</name>
    <dbReference type="NCBI Taxonomy" id="46433"/>
    <lineage>
        <taxon>Eukaryota</taxon>
        <taxon>Sar</taxon>
        <taxon>Rhizaria</taxon>
        <taxon>Retaria</taxon>
        <taxon>Foraminifera</taxon>
        <taxon>Monothalamids</taxon>
        <taxon>Reticulomyxidae</taxon>
        <taxon>Reticulomyxa</taxon>
    </lineage>
</organism>
<dbReference type="Proteomes" id="UP000023152">
    <property type="component" value="Unassembled WGS sequence"/>
</dbReference>
<keyword evidence="3" id="KW-1185">Reference proteome</keyword>